<organism evidence="2 3">
    <name type="scientific">Bacillus thuringiensis</name>
    <dbReference type="NCBI Taxonomy" id="1428"/>
    <lineage>
        <taxon>Bacteria</taxon>
        <taxon>Bacillati</taxon>
        <taxon>Bacillota</taxon>
        <taxon>Bacilli</taxon>
        <taxon>Bacillales</taxon>
        <taxon>Bacillaceae</taxon>
        <taxon>Bacillus</taxon>
        <taxon>Bacillus cereus group</taxon>
    </lineage>
</organism>
<dbReference type="GeneID" id="67469553"/>
<dbReference type="AlphaFoldDB" id="A0A0K0QK06"/>
<protein>
    <recommendedName>
        <fullName evidence="1">DUF1659 domain-containing protein</fullName>
    </recommendedName>
</protein>
<sequence>MAIETIVMDLTLRLVLNNGLDKNGKTVFKSKQFKRVKTNASLDQVHNVAHALASLQASPLHAVQLVSTSDLSKL</sequence>
<dbReference type="RefSeq" id="WP_000963861.1">
    <property type="nucleotide sequence ID" value="NZ_CABLCE010000001.1"/>
</dbReference>
<dbReference type="InterPro" id="IPR012454">
    <property type="entry name" value="DUF1659"/>
</dbReference>
<dbReference type="EMBL" id="CP021061">
    <property type="protein sequence ID" value="ARP60560.1"/>
    <property type="molecule type" value="Genomic_DNA"/>
</dbReference>
<feature type="domain" description="DUF1659" evidence="1">
    <location>
        <begin position="2"/>
        <end position="72"/>
    </location>
</feature>
<gene>
    <name evidence="2" type="ORF">CAB88_27265</name>
</gene>
<dbReference type="Proteomes" id="UP000194143">
    <property type="component" value="Chromosome"/>
</dbReference>
<reference evidence="2 3" key="1">
    <citation type="submission" date="2017-04" db="EMBL/GenBank/DDBJ databases">
        <title>Complete Genome Sequence of Bacillus thuringiensis type Strain ATCC 10792.</title>
        <authorList>
            <person name="Oh D.-H."/>
            <person name="Park B.-J."/>
            <person name="Shuai W."/>
            <person name="Chelliah R."/>
        </authorList>
    </citation>
    <scope>NUCLEOTIDE SEQUENCE [LARGE SCALE GENOMIC DNA]</scope>
    <source>
        <strain evidence="2 3">ATCC 10792</strain>
    </source>
</reference>
<keyword evidence="3" id="KW-1185">Reference proteome</keyword>
<name>A0A0K0QK06_BACTU</name>
<evidence type="ECO:0000313" key="2">
    <source>
        <dbReference type="EMBL" id="ARP60560.1"/>
    </source>
</evidence>
<evidence type="ECO:0000259" key="1">
    <source>
        <dbReference type="Pfam" id="PF07872"/>
    </source>
</evidence>
<evidence type="ECO:0000313" key="3">
    <source>
        <dbReference type="Proteomes" id="UP000194143"/>
    </source>
</evidence>
<dbReference type="Pfam" id="PF07872">
    <property type="entry name" value="DUF1659"/>
    <property type="match status" value="1"/>
</dbReference>
<accession>A0A0K0QK06</accession>
<proteinExistence type="predicted"/>